<dbReference type="GO" id="GO:0003723">
    <property type="term" value="F:RNA binding"/>
    <property type="evidence" value="ECO:0007669"/>
    <property type="project" value="InterPro"/>
</dbReference>
<evidence type="ECO:0000256" key="2">
    <source>
        <dbReference type="ARBA" id="ARBA00004496"/>
    </source>
</evidence>
<evidence type="ECO:0000256" key="9">
    <source>
        <dbReference type="ARBA" id="ARBA00032030"/>
    </source>
</evidence>
<dbReference type="NCBIfam" id="NF003076">
    <property type="entry name" value="PRK03999.1"/>
    <property type="match status" value="1"/>
</dbReference>
<protein>
    <recommendedName>
        <fullName evidence="4 11">Translation initiation factor 5A</fullName>
    </recommendedName>
    <alternativeName>
        <fullName evidence="10 11">Hypusine-containing protein</fullName>
    </alternativeName>
    <alternativeName>
        <fullName evidence="9 11">eIF-5A</fullName>
    </alternativeName>
</protein>
<evidence type="ECO:0000256" key="8">
    <source>
        <dbReference type="ARBA" id="ARBA00023071"/>
    </source>
</evidence>
<dbReference type="InterPro" id="IPR019769">
    <property type="entry name" value="Trans_elong_IF5A_hypusine_site"/>
</dbReference>
<dbReference type="GO" id="GO:0005737">
    <property type="term" value="C:cytoplasm"/>
    <property type="evidence" value="ECO:0007669"/>
    <property type="project" value="UniProtKB-SubCell"/>
</dbReference>
<dbReference type="GO" id="GO:0043022">
    <property type="term" value="F:ribosome binding"/>
    <property type="evidence" value="ECO:0007669"/>
    <property type="project" value="InterPro"/>
</dbReference>
<keyword evidence="8 11" id="KW-0385">Hypusine</keyword>
<evidence type="ECO:0000256" key="11">
    <source>
        <dbReference type="HAMAP-Rule" id="MF_00085"/>
    </source>
</evidence>
<dbReference type="InterPro" id="IPR012340">
    <property type="entry name" value="NA-bd_OB-fold"/>
</dbReference>
<dbReference type="PIRSF" id="PIRSF003025">
    <property type="entry name" value="eIF5A"/>
    <property type="match status" value="1"/>
</dbReference>
<evidence type="ECO:0000256" key="10">
    <source>
        <dbReference type="ARBA" id="ARBA00032163"/>
    </source>
</evidence>
<proteinExistence type="inferred from homology"/>
<dbReference type="SUPFAM" id="SSF50104">
    <property type="entry name" value="Translation proteins SH3-like domain"/>
    <property type="match status" value="1"/>
</dbReference>
<comment type="function">
    <text evidence="1 11">Functions by promoting the formation of the first peptide bond.</text>
</comment>
<comment type="subcellular location">
    <subcellularLocation>
        <location evidence="2 11">Cytoplasm</location>
    </subcellularLocation>
</comment>
<dbReference type="Gene3D" id="2.40.50.140">
    <property type="entry name" value="Nucleic acid-binding proteins"/>
    <property type="match status" value="1"/>
</dbReference>
<accession>A0A1J5TIZ3</accession>
<comment type="similarity">
    <text evidence="3 11">Belongs to the eIF-5A family.</text>
</comment>
<feature type="domain" description="Translation initiation factor 5A C-terminal" evidence="12">
    <location>
        <begin position="70"/>
        <end position="129"/>
    </location>
</feature>
<dbReference type="PROSITE" id="PS00302">
    <property type="entry name" value="IF5A_HYPUSINE"/>
    <property type="match status" value="1"/>
</dbReference>
<evidence type="ECO:0000256" key="4">
    <source>
        <dbReference type="ARBA" id="ARBA00016327"/>
    </source>
</evidence>
<evidence type="ECO:0000256" key="6">
    <source>
        <dbReference type="ARBA" id="ARBA00022540"/>
    </source>
</evidence>
<gene>
    <name evidence="11" type="primary">eif5a</name>
    <name evidence="13" type="ORF">BEU03_02495</name>
</gene>
<evidence type="ECO:0000256" key="1">
    <source>
        <dbReference type="ARBA" id="ARBA00003980"/>
    </source>
</evidence>
<dbReference type="GO" id="GO:0003746">
    <property type="term" value="F:translation elongation factor activity"/>
    <property type="evidence" value="ECO:0007669"/>
    <property type="project" value="InterPro"/>
</dbReference>
<dbReference type="SMART" id="SM01376">
    <property type="entry name" value="eIF-5a"/>
    <property type="match status" value="1"/>
</dbReference>
<dbReference type="Gene3D" id="2.30.30.30">
    <property type="match status" value="1"/>
</dbReference>
<dbReference type="InterPro" id="IPR008991">
    <property type="entry name" value="Translation_prot_SH3-like_sf"/>
</dbReference>
<feature type="modified residue" description="Hypusine" evidence="11">
    <location>
        <position position="37"/>
    </location>
</feature>
<name>A0A1J5TIZ3_9ARCH</name>
<keyword evidence="6 11" id="KW-0396">Initiation factor</keyword>
<dbReference type="Proteomes" id="UP000183403">
    <property type="component" value="Unassembled WGS sequence"/>
</dbReference>
<dbReference type="GO" id="GO:0045905">
    <property type="term" value="P:positive regulation of translational termination"/>
    <property type="evidence" value="ECO:0007669"/>
    <property type="project" value="InterPro"/>
</dbReference>
<sequence length="131" mass="14714">MSQTSIQEIRTLKVGRYIVIDGEPCKLVEYVTSKPGKHGEAKARMVAIGLFDGQKRSLVHPVKHKVHVPQVDRRKAQILANLGSEIQMMDLEDYNTFNVPLADIPEKFHSNMEPGNEIVYLSAMGRVLVTD</sequence>
<reference evidence="13 14" key="1">
    <citation type="submission" date="2016-08" db="EMBL/GenBank/DDBJ databases">
        <title>New Insights into Marine Group III Euryarchaeota, from dark to light.</title>
        <authorList>
            <person name="Haro-Moreno J.M."/>
            <person name="Rodriguez-Valera F."/>
            <person name="Lopez-Garcia P."/>
            <person name="Moreira D."/>
            <person name="Martin-Cuadrado A.B."/>
        </authorList>
    </citation>
    <scope>NUCLEOTIDE SEQUENCE [LARGE SCALE GENOMIC DNA]</scope>
    <source>
        <strain evidence="13">CG-Epi6</strain>
    </source>
</reference>
<dbReference type="InterPro" id="IPR014722">
    <property type="entry name" value="Rib_uL2_dom2"/>
</dbReference>
<comment type="caution">
    <text evidence="13">The sequence shown here is derived from an EMBL/GenBank/DDBJ whole genome shotgun (WGS) entry which is preliminary data.</text>
</comment>
<dbReference type="Pfam" id="PF21485">
    <property type="entry name" value="IF5A-like_N"/>
    <property type="match status" value="1"/>
</dbReference>
<evidence type="ECO:0000256" key="7">
    <source>
        <dbReference type="ARBA" id="ARBA00022917"/>
    </source>
</evidence>
<evidence type="ECO:0000313" key="13">
    <source>
        <dbReference type="EMBL" id="OIR11998.1"/>
    </source>
</evidence>
<dbReference type="InterPro" id="IPR001884">
    <property type="entry name" value="IF5A-like"/>
</dbReference>
<evidence type="ECO:0000259" key="12">
    <source>
        <dbReference type="SMART" id="SM01376"/>
    </source>
</evidence>
<dbReference type="PANTHER" id="PTHR11673">
    <property type="entry name" value="TRANSLATION INITIATION FACTOR 5A FAMILY MEMBER"/>
    <property type="match status" value="1"/>
</dbReference>
<dbReference type="NCBIfam" id="TIGR00037">
    <property type="entry name" value="eIF_5A"/>
    <property type="match status" value="1"/>
</dbReference>
<dbReference type="AlphaFoldDB" id="A0A1J5TIZ3"/>
<dbReference type="InterPro" id="IPR048670">
    <property type="entry name" value="IF5A-like_N"/>
</dbReference>
<keyword evidence="5 11" id="KW-0963">Cytoplasm</keyword>
<dbReference type="InterPro" id="IPR020189">
    <property type="entry name" value="IF5A_C"/>
</dbReference>
<dbReference type="GO" id="GO:0045901">
    <property type="term" value="P:positive regulation of translational elongation"/>
    <property type="evidence" value="ECO:0007669"/>
    <property type="project" value="InterPro"/>
</dbReference>
<dbReference type="EMBL" id="MIYV01000016">
    <property type="protein sequence ID" value="OIR11998.1"/>
    <property type="molecule type" value="Genomic_DNA"/>
</dbReference>
<evidence type="ECO:0000256" key="5">
    <source>
        <dbReference type="ARBA" id="ARBA00022490"/>
    </source>
</evidence>
<dbReference type="SUPFAM" id="SSF50249">
    <property type="entry name" value="Nucleic acid-binding proteins"/>
    <property type="match status" value="1"/>
</dbReference>
<keyword evidence="7 11" id="KW-0648">Protein biosynthesis</keyword>
<organism evidence="13 14">
    <name type="scientific">Marine Group III euryarchaeote CG-Epi6</name>
    <dbReference type="NCBI Taxonomy" id="1889000"/>
    <lineage>
        <taxon>Archaea</taxon>
        <taxon>Methanobacteriati</taxon>
        <taxon>Thermoplasmatota</taxon>
        <taxon>Thermoplasmata</taxon>
        <taxon>Candidatus Thermoprofundales</taxon>
    </lineage>
</organism>
<dbReference type="HAMAP" id="MF_00085">
    <property type="entry name" value="eIF_5A"/>
    <property type="match status" value="1"/>
</dbReference>
<evidence type="ECO:0000256" key="3">
    <source>
        <dbReference type="ARBA" id="ARBA00006016"/>
    </source>
</evidence>
<evidence type="ECO:0000313" key="14">
    <source>
        <dbReference type="Proteomes" id="UP000183403"/>
    </source>
</evidence>
<dbReference type="InterPro" id="IPR022847">
    <property type="entry name" value="Transl_elong_IF5A_arc"/>
</dbReference>
<dbReference type="GO" id="GO:0003743">
    <property type="term" value="F:translation initiation factor activity"/>
    <property type="evidence" value="ECO:0007669"/>
    <property type="project" value="UniProtKB-UniRule"/>
</dbReference>